<evidence type="ECO:0000256" key="1">
    <source>
        <dbReference type="ARBA" id="ARBA00022630"/>
    </source>
</evidence>
<reference evidence="5 6" key="1">
    <citation type="journal article" date="2018" name="Nat. Biotechnol.">
        <title>A standardized bacterial taxonomy based on genome phylogeny substantially revises the tree of life.</title>
        <authorList>
            <person name="Parks D.H."/>
            <person name="Chuvochina M."/>
            <person name="Waite D.W."/>
            <person name="Rinke C."/>
            <person name="Skarshewski A."/>
            <person name="Chaumeil P.A."/>
            <person name="Hugenholtz P."/>
        </authorList>
    </citation>
    <scope>NUCLEOTIDE SEQUENCE [LARGE SCALE GENOMIC DNA]</scope>
    <source>
        <strain evidence="5">UBA11728</strain>
    </source>
</reference>
<gene>
    <name evidence="5" type="ORF">DHW61_12245</name>
</gene>
<evidence type="ECO:0000313" key="6">
    <source>
        <dbReference type="Proteomes" id="UP000262969"/>
    </source>
</evidence>
<comment type="caution">
    <text evidence="5">The sequence shown here is derived from an EMBL/GenBank/DDBJ whole genome shotgun (WGS) entry which is preliminary data.</text>
</comment>
<dbReference type="GO" id="GO:0071949">
    <property type="term" value="F:FAD binding"/>
    <property type="evidence" value="ECO:0007669"/>
    <property type="project" value="InterPro"/>
</dbReference>
<evidence type="ECO:0000256" key="2">
    <source>
        <dbReference type="ARBA" id="ARBA00022827"/>
    </source>
</evidence>
<dbReference type="InterPro" id="IPR016169">
    <property type="entry name" value="FAD-bd_PCMH_sub2"/>
</dbReference>
<accession>A0A3D2X846</accession>
<dbReference type="AlphaFoldDB" id="A0A3D2X846"/>
<sequence length="278" mass="31471">MIANDFIYCKPENRIEAIKAYKTLSKEKKVFYYGGGSEIITMARAGSRVPDAVIDLKGIEECNQLELTDESLVIGGAVSLNAIEESGLFPLLGTTGSRIADHTNQCRITLGGNISGTIIYKETVLPLLLTDAKIIIYGPRGFRRITFKNAFDQEIKLRNGEFIYQIKIKKDMLSLPFTHVKKTAIEKIDYPLITVCSITYENRLRFAFSGLCSFPFRSLEIEKILNDEQLSLEEKLEKTHGLLPEPPITDYEGTGEYRLFVFDNIIKSILERRNDEVL</sequence>
<dbReference type="EMBL" id="DPVV01000411">
    <property type="protein sequence ID" value="HCL03156.1"/>
    <property type="molecule type" value="Genomic_DNA"/>
</dbReference>
<dbReference type="InterPro" id="IPR036318">
    <property type="entry name" value="FAD-bd_PCMH-like_sf"/>
</dbReference>
<keyword evidence="1" id="KW-0285">Flavoprotein</keyword>
<dbReference type="GO" id="GO:0016491">
    <property type="term" value="F:oxidoreductase activity"/>
    <property type="evidence" value="ECO:0007669"/>
    <property type="project" value="UniProtKB-KW"/>
</dbReference>
<keyword evidence="2" id="KW-0274">FAD</keyword>
<dbReference type="Gene3D" id="3.30.465.10">
    <property type="match status" value="1"/>
</dbReference>
<feature type="domain" description="FAD-binding PCMH-type" evidence="4">
    <location>
        <begin position="1"/>
        <end position="173"/>
    </location>
</feature>
<dbReference type="InterPro" id="IPR036683">
    <property type="entry name" value="CO_DH_flav_C_dom_sf"/>
</dbReference>
<evidence type="ECO:0000256" key="3">
    <source>
        <dbReference type="ARBA" id="ARBA00023002"/>
    </source>
</evidence>
<name>A0A3D2X846_9FIRM</name>
<dbReference type="InterPro" id="IPR002346">
    <property type="entry name" value="Mopterin_DH_FAD-bd"/>
</dbReference>
<dbReference type="InterPro" id="IPR051312">
    <property type="entry name" value="Diverse_Substr_Oxidored"/>
</dbReference>
<dbReference type="Pfam" id="PF00941">
    <property type="entry name" value="FAD_binding_5"/>
    <property type="match status" value="1"/>
</dbReference>
<evidence type="ECO:0000313" key="5">
    <source>
        <dbReference type="EMBL" id="HCL03156.1"/>
    </source>
</evidence>
<dbReference type="SUPFAM" id="SSF56176">
    <property type="entry name" value="FAD-binding/transporter-associated domain-like"/>
    <property type="match status" value="1"/>
</dbReference>
<keyword evidence="3" id="KW-0560">Oxidoreductase</keyword>
<dbReference type="Proteomes" id="UP000262969">
    <property type="component" value="Unassembled WGS sequence"/>
</dbReference>
<dbReference type="PROSITE" id="PS51387">
    <property type="entry name" value="FAD_PCMH"/>
    <property type="match status" value="1"/>
</dbReference>
<dbReference type="InterPro" id="IPR016166">
    <property type="entry name" value="FAD-bd_PCMH"/>
</dbReference>
<dbReference type="PANTHER" id="PTHR42659">
    <property type="entry name" value="XANTHINE DEHYDROGENASE SUBUNIT C-RELATED"/>
    <property type="match status" value="1"/>
</dbReference>
<dbReference type="PANTHER" id="PTHR42659:SF2">
    <property type="entry name" value="XANTHINE DEHYDROGENASE SUBUNIT C-RELATED"/>
    <property type="match status" value="1"/>
</dbReference>
<evidence type="ECO:0000259" key="4">
    <source>
        <dbReference type="PROSITE" id="PS51387"/>
    </source>
</evidence>
<organism evidence="5 6">
    <name type="scientific">Lachnoclostridium phytofermentans</name>
    <dbReference type="NCBI Taxonomy" id="66219"/>
    <lineage>
        <taxon>Bacteria</taxon>
        <taxon>Bacillati</taxon>
        <taxon>Bacillota</taxon>
        <taxon>Clostridia</taxon>
        <taxon>Lachnospirales</taxon>
        <taxon>Lachnospiraceae</taxon>
    </lineage>
</organism>
<protein>
    <submittedName>
        <fullName evidence="5">FAD-binding protein</fullName>
    </submittedName>
</protein>
<proteinExistence type="predicted"/>
<dbReference type="SUPFAM" id="SSF55447">
    <property type="entry name" value="CO dehydrogenase flavoprotein C-terminal domain-like"/>
    <property type="match status" value="1"/>
</dbReference>